<sequence length="552" mass="59059">MLYPSLDINASHNCPSCSGSLTVRLSRGGKFPGQYCLDCHSEAFGCTFHYTFPKSSALLLRPETNVIISPGATPALPDVPKGPIGYVPIPAAPPIFHVLPPALPASLSAQTGRNVKSRKRKRLGIDSDACNMDCGGTRHSSCQHASCKQCCIVSGGCKAPGHNVAALSDRQKAKLGITTGSSAHDGIPLPRSAEEQAWLAQGQVFAAMEAPRVADHTATLRDDADTAALEAREEAELDAIMSQSAAEYDYTQSQAAAAIDTNINLAIALSKAEMTSSQATAQAGPSARASSSMSAPMSRSSMTQQLSPLWMRQITGMEAAASTDQSVKRAKRATEAIVARQFKVVCFPGTFLSFKVINVQGDTSFPHFSLDNNPEVLGVLGAATQTVEVYNAKSKQWETTHITMLLTVPDMRHIFVRCLDTNPVDFDDVYQMMCPEPCNHLRTNMPAERRALRSAYKRADTIIEDDSDVEILTDLIPTCAEAKGKPKAARLAPPTLSAKALGKLRATTPLPTPPSASSNVSFNWSPQSSPPPSPPSSYRGAQNFCTCLRRAP</sequence>
<feature type="region of interest" description="Disordered" evidence="1">
    <location>
        <begin position="506"/>
        <end position="552"/>
    </location>
</feature>
<feature type="compositionally biased region" description="Low complexity" evidence="1">
    <location>
        <begin position="285"/>
        <end position="298"/>
    </location>
</feature>
<evidence type="ECO:0000256" key="1">
    <source>
        <dbReference type="SAM" id="MobiDB-lite"/>
    </source>
</evidence>
<keyword evidence="3" id="KW-1185">Reference proteome</keyword>
<evidence type="ECO:0000313" key="2">
    <source>
        <dbReference type="EMBL" id="KAL0954923.1"/>
    </source>
</evidence>
<protein>
    <submittedName>
        <fullName evidence="2">Uncharacterized protein</fullName>
    </submittedName>
</protein>
<proteinExistence type="predicted"/>
<comment type="caution">
    <text evidence="2">The sequence shown here is derived from an EMBL/GenBank/DDBJ whole genome shotgun (WGS) entry which is preliminary data.</text>
</comment>
<accession>A0ABR3JHV6</accession>
<feature type="region of interest" description="Disordered" evidence="1">
    <location>
        <begin position="279"/>
        <end position="298"/>
    </location>
</feature>
<evidence type="ECO:0000313" key="3">
    <source>
        <dbReference type="Proteomes" id="UP001556367"/>
    </source>
</evidence>
<organism evidence="2 3">
    <name type="scientific">Hohenbuehelia grisea</name>
    <dbReference type="NCBI Taxonomy" id="104357"/>
    <lineage>
        <taxon>Eukaryota</taxon>
        <taxon>Fungi</taxon>
        <taxon>Dikarya</taxon>
        <taxon>Basidiomycota</taxon>
        <taxon>Agaricomycotina</taxon>
        <taxon>Agaricomycetes</taxon>
        <taxon>Agaricomycetidae</taxon>
        <taxon>Agaricales</taxon>
        <taxon>Pleurotineae</taxon>
        <taxon>Pleurotaceae</taxon>
        <taxon>Hohenbuehelia</taxon>
    </lineage>
</organism>
<name>A0ABR3JHV6_9AGAR</name>
<dbReference type="Proteomes" id="UP001556367">
    <property type="component" value="Unassembled WGS sequence"/>
</dbReference>
<dbReference type="EMBL" id="JASNQZ010000007">
    <property type="protein sequence ID" value="KAL0954923.1"/>
    <property type="molecule type" value="Genomic_DNA"/>
</dbReference>
<reference evidence="3" key="1">
    <citation type="submission" date="2024-06" db="EMBL/GenBank/DDBJ databases">
        <title>Multi-omics analyses provide insights into the biosynthesis of the anticancer antibiotic pleurotin in Hohenbuehelia grisea.</title>
        <authorList>
            <person name="Weaver J.A."/>
            <person name="Alberti F."/>
        </authorList>
    </citation>
    <scope>NUCLEOTIDE SEQUENCE [LARGE SCALE GENOMIC DNA]</scope>
    <source>
        <strain evidence="3">T-177</strain>
    </source>
</reference>
<gene>
    <name evidence="2" type="ORF">HGRIS_003856</name>
</gene>